<reference evidence="1" key="1">
    <citation type="journal article" date="2022" name="bioRxiv">
        <title>Population genetic analysis of Ophidiomyces ophidiicola, the causative agent of snake fungal disease, indicates recent introductions to the USA.</title>
        <authorList>
            <person name="Ladner J.T."/>
            <person name="Palmer J.M."/>
            <person name="Ettinger C.L."/>
            <person name="Stajich J.E."/>
            <person name="Farrell T.M."/>
            <person name="Glorioso B.M."/>
            <person name="Lawson B."/>
            <person name="Price S.J."/>
            <person name="Stengle A.G."/>
            <person name="Grear D.A."/>
            <person name="Lorch J.M."/>
        </authorList>
    </citation>
    <scope>NUCLEOTIDE SEQUENCE</scope>
    <source>
        <strain evidence="1">NWHC 24266-5</strain>
    </source>
</reference>
<dbReference type="EMBL" id="JALBCA010000009">
    <property type="protein sequence ID" value="KAI2391887.1"/>
    <property type="molecule type" value="Genomic_DNA"/>
</dbReference>
<accession>A0ACB8V3F3</accession>
<gene>
    <name evidence="1" type="ORF">LOY88_000871</name>
</gene>
<name>A0ACB8V3F3_9EURO</name>
<evidence type="ECO:0000313" key="1">
    <source>
        <dbReference type="EMBL" id="KAI2391887.1"/>
    </source>
</evidence>
<proteinExistence type="predicted"/>
<organism evidence="1">
    <name type="scientific">Ophidiomyces ophidiicola</name>
    <dbReference type="NCBI Taxonomy" id="1387563"/>
    <lineage>
        <taxon>Eukaryota</taxon>
        <taxon>Fungi</taxon>
        <taxon>Dikarya</taxon>
        <taxon>Ascomycota</taxon>
        <taxon>Pezizomycotina</taxon>
        <taxon>Eurotiomycetes</taxon>
        <taxon>Eurotiomycetidae</taxon>
        <taxon>Onygenales</taxon>
        <taxon>Onygenaceae</taxon>
        <taxon>Ophidiomyces</taxon>
    </lineage>
</organism>
<sequence>MASNPSSQVYFVTGANRGLGFGFVSALLSRPNTTVIATVRNDEAAQSLETQAQDIPLVDSTALHIIKLDFSTAVPPEKISEAITALPAVDHIDVLISNAGCVPPMAPAAMTSAAHLRAAFEVNTIAPLLLFQAAWPLLQKAAIPKMISITSSVGSIGGQEPFFGGAYGPSRAAGNWITRALHIQHEGLVTIALHPGWVQTRAGYFVADQWNYATGPPETIENSVTKMLQVIDDATRETTSGKFLSYTSHEIPW</sequence>
<protein>
    <submittedName>
        <fullName evidence="1">Uncharacterized protein</fullName>
    </submittedName>
</protein>
<comment type="caution">
    <text evidence="1">The sequence shown here is derived from an EMBL/GenBank/DDBJ whole genome shotgun (WGS) entry which is preliminary data.</text>
</comment>